<protein>
    <recommendedName>
        <fullName evidence="1">DUF6817 domain-containing protein</fullName>
    </recommendedName>
</protein>
<reference evidence="2" key="1">
    <citation type="submission" date="2018-05" db="EMBL/GenBank/DDBJ databases">
        <authorList>
            <person name="Lanie J.A."/>
            <person name="Ng W.-L."/>
            <person name="Kazmierczak K.M."/>
            <person name="Andrzejewski T.M."/>
            <person name="Davidsen T.M."/>
            <person name="Wayne K.J."/>
            <person name="Tettelin H."/>
            <person name="Glass J.I."/>
            <person name="Rusch D."/>
            <person name="Podicherti R."/>
            <person name="Tsui H.-C.T."/>
            <person name="Winkler M.E."/>
        </authorList>
    </citation>
    <scope>NUCLEOTIDE SEQUENCE</scope>
</reference>
<dbReference type="PANTHER" id="PTHR37391">
    <property type="entry name" value="E3 UBIQUITIN-PROTEIN LIGASE"/>
    <property type="match status" value="1"/>
</dbReference>
<accession>A0A381V9H9</accession>
<gene>
    <name evidence="2" type="ORF">METZ01_LOCUS89899</name>
</gene>
<dbReference type="AlphaFoldDB" id="A0A381V9H9"/>
<organism evidence="2">
    <name type="scientific">marine metagenome</name>
    <dbReference type="NCBI Taxonomy" id="408172"/>
    <lineage>
        <taxon>unclassified sequences</taxon>
        <taxon>metagenomes</taxon>
        <taxon>ecological metagenomes</taxon>
    </lineage>
</organism>
<dbReference type="InterPro" id="IPR049202">
    <property type="entry name" value="DUF6817"/>
</dbReference>
<feature type="domain" description="DUF6817" evidence="1">
    <location>
        <begin position="14"/>
        <end position="95"/>
    </location>
</feature>
<dbReference type="Pfam" id="PF20680">
    <property type="entry name" value="DUF6817"/>
    <property type="match status" value="1"/>
</dbReference>
<proteinExistence type="predicted"/>
<evidence type="ECO:0000259" key="1">
    <source>
        <dbReference type="Pfam" id="PF20680"/>
    </source>
</evidence>
<dbReference type="PANTHER" id="PTHR37391:SF2">
    <property type="entry name" value="E3 UBIQUITIN-PROTEIN LIGASE"/>
    <property type="match status" value="1"/>
</dbReference>
<evidence type="ECO:0000313" key="2">
    <source>
        <dbReference type="EMBL" id="SVA37045.1"/>
    </source>
</evidence>
<name>A0A381V9H9_9ZZZZ</name>
<dbReference type="EMBL" id="UINC01008222">
    <property type="protein sequence ID" value="SVA37045.1"/>
    <property type="molecule type" value="Genomic_DNA"/>
</dbReference>
<sequence>MKLPMKVMTDYIISIGADKIPHTNKTYLAHAIGVYRDMKSWEEHDEMCRAAMFHSIYGTEGFQTFCLPLERRDEIRRLIGDRAERIAYTNCAMDRASFYSQVDTQQDIYQLKDRITGRTIELSHTDFEDLIRLHLCDYLEQVERVEGWGYQRETLKTMGERLGGTALAAYKATFSREPKLV</sequence>